<accession>A0A8J2P937</accession>
<name>A0A8J2P937_9HEXA</name>
<proteinExistence type="predicted"/>
<dbReference type="Proteomes" id="UP000708208">
    <property type="component" value="Unassembled WGS sequence"/>
</dbReference>
<evidence type="ECO:0000313" key="2">
    <source>
        <dbReference type="Proteomes" id="UP000708208"/>
    </source>
</evidence>
<keyword evidence="2" id="KW-1185">Reference proteome</keyword>
<organism evidence="1 2">
    <name type="scientific">Allacma fusca</name>
    <dbReference type="NCBI Taxonomy" id="39272"/>
    <lineage>
        <taxon>Eukaryota</taxon>
        <taxon>Metazoa</taxon>
        <taxon>Ecdysozoa</taxon>
        <taxon>Arthropoda</taxon>
        <taxon>Hexapoda</taxon>
        <taxon>Collembola</taxon>
        <taxon>Symphypleona</taxon>
        <taxon>Sminthuridae</taxon>
        <taxon>Allacma</taxon>
    </lineage>
</organism>
<comment type="caution">
    <text evidence="1">The sequence shown here is derived from an EMBL/GenBank/DDBJ whole genome shotgun (WGS) entry which is preliminary data.</text>
</comment>
<dbReference type="AlphaFoldDB" id="A0A8J2P937"/>
<sequence>MQAVKKISPGSAEHGNSRLPLFSKTVNRGWCMHYLGPWLLPLPVVKNCPCPHLKQVHRDYEKKAQRHNLLFL</sequence>
<gene>
    <name evidence="1" type="ORF">AFUS01_LOCUS24745</name>
</gene>
<protein>
    <submittedName>
        <fullName evidence="1">Uncharacterized protein</fullName>
    </submittedName>
</protein>
<reference evidence="1" key="1">
    <citation type="submission" date="2021-06" db="EMBL/GenBank/DDBJ databases">
        <authorList>
            <person name="Hodson N. C."/>
            <person name="Mongue J. A."/>
            <person name="Jaron S. K."/>
        </authorList>
    </citation>
    <scope>NUCLEOTIDE SEQUENCE</scope>
</reference>
<evidence type="ECO:0000313" key="1">
    <source>
        <dbReference type="EMBL" id="CAG7786163.1"/>
    </source>
</evidence>
<dbReference type="EMBL" id="CAJVCH010311828">
    <property type="protein sequence ID" value="CAG7786163.1"/>
    <property type="molecule type" value="Genomic_DNA"/>
</dbReference>